<keyword evidence="4" id="KW-1185">Reference proteome</keyword>
<dbReference type="GO" id="GO:0003676">
    <property type="term" value="F:nucleic acid binding"/>
    <property type="evidence" value="ECO:0007669"/>
    <property type="project" value="InterPro"/>
</dbReference>
<dbReference type="InterPro" id="IPR036397">
    <property type="entry name" value="RNaseH_sf"/>
</dbReference>
<dbReference type="PROSITE" id="PS50994">
    <property type="entry name" value="INTEGRASE"/>
    <property type="match status" value="1"/>
</dbReference>
<dbReference type="AlphaFoldDB" id="A0AA86Q8J2"/>
<evidence type="ECO:0000259" key="1">
    <source>
        <dbReference type="PROSITE" id="PS50994"/>
    </source>
</evidence>
<dbReference type="Gene3D" id="3.30.420.10">
    <property type="entry name" value="Ribonuclease H-like superfamily/Ribonuclease H"/>
    <property type="match status" value="1"/>
</dbReference>
<reference evidence="3 4" key="2">
    <citation type="submission" date="2024-07" db="EMBL/GenBank/DDBJ databases">
        <authorList>
            <person name="Akdeniz Z."/>
        </authorList>
    </citation>
    <scope>NUCLEOTIDE SEQUENCE [LARGE SCALE GENOMIC DNA]</scope>
</reference>
<dbReference type="EMBL" id="CATOUU010000824">
    <property type="protein sequence ID" value="CAI9951442.1"/>
    <property type="molecule type" value="Genomic_DNA"/>
</dbReference>
<sequence length="385" mass="46067">MPLTNKQKQYMFINHFDHFYVDLLYLNDSKHIFERVNGPKFISVHYNSSNHRLYLELLPDKTSESVLQTFKNFQQYVQDKFPDQKIEKLVFDDGTEYHSCYKNYLKEQGIQYRVVNPNIKDNLVLAPINSYCRYIRSWIQQKLLQIPQDSKTEIDHDTLFSIVSKINEEHNFARPIASFKNKFPADITLEDVTEQNKLKKMHDQTVDLRDDFAVGDFVQAQLLKENDLDKARIRKWSYGTYVIINRVSRFYQISPVGFSQQQFTENLTQDVSIPVYFRKPYQLKHFEGSIQDIKYFPLEMEQTREFQFERIIEAVDSKNNIVTDFDEFQKYLTGKYLIEIYDGRRFHIKVNTLRTDEILHKAELDFWFVEQKAPGVKYTMNVSYM</sequence>
<feature type="domain" description="Integrase catalytic" evidence="1">
    <location>
        <begin position="1"/>
        <end position="192"/>
    </location>
</feature>
<accession>A0AA86Q8J2</accession>
<evidence type="ECO:0000313" key="3">
    <source>
        <dbReference type="EMBL" id="CAL6037934.1"/>
    </source>
</evidence>
<dbReference type="GO" id="GO:0015074">
    <property type="term" value="P:DNA integration"/>
    <property type="evidence" value="ECO:0007669"/>
    <property type="project" value="InterPro"/>
</dbReference>
<organism evidence="2">
    <name type="scientific">Hexamita inflata</name>
    <dbReference type="NCBI Taxonomy" id="28002"/>
    <lineage>
        <taxon>Eukaryota</taxon>
        <taxon>Metamonada</taxon>
        <taxon>Diplomonadida</taxon>
        <taxon>Hexamitidae</taxon>
        <taxon>Hexamitinae</taxon>
        <taxon>Hexamita</taxon>
    </lineage>
</organism>
<dbReference type="EMBL" id="CAXDID020000138">
    <property type="protein sequence ID" value="CAL6037934.1"/>
    <property type="molecule type" value="Genomic_DNA"/>
</dbReference>
<proteinExistence type="predicted"/>
<dbReference type="Proteomes" id="UP001642409">
    <property type="component" value="Unassembled WGS sequence"/>
</dbReference>
<evidence type="ECO:0000313" key="2">
    <source>
        <dbReference type="EMBL" id="CAI9951442.1"/>
    </source>
</evidence>
<comment type="caution">
    <text evidence="2">The sequence shown here is derived from an EMBL/GenBank/DDBJ whole genome shotgun (WGS) entry which is preliminary data.</text>
</comment>
<reference evidence="2" key="1">
    <citation type="submission" date="2023-06" db="EMBL/GenBank/DDBJ databases">
        <authorList>
            <person name="Kurt Z."/>
        </authorList>
    </citation>
    <scope>NUCLEOTIDE SEQUENCE</scope>
</reference>
<evidence type="ECO:0000313" key="4">
    <source>
        <dbReference type="Proteomes" id="UP001642409"/>
    </source>
</evidence>
<protein>
    <recommendedName>
        <fullName evidence="1">Integrase catalytic domain-containing protein</fullName>
    </recommendedName>
</protein>
<dbReference type="InterPro" id="IPR001584">
    <property type="entry name" value="Integrase_cat-core"/>
</dbReference>
<gene>
    <name evidence="3" type="ORF">HINF_LOCUS37125</name>
    <name evidence="2" type="ORF">HINF_LOCUS39087</name>
</gene>
<name>A0AA86Q8J2_9EUKA</name>